<sequence length="182" mass="19621">MDSTQDVPKPPQKNNTYLIIFVVIALGGFLTLIVVAILAGIVLVAVNPQAQVEKARDAGRLQELSNLTKAIQLSIIDGEIELINTSDCRTCESSIGTTETDGTSGWVKFKIPAGKTGLSKYLLSLPKDPTNTKNYAYQFSSDGTNYEINAIFEAEINASKMSADKGNNDSVYEVGSNLTLIK</sequence>
<dbReference type="InterPro" id="IPR045584">
    <property type="entry name" value="Pilin-like"/>
</dbReference>
<gene>
    <name evidence="2" type="ORF">A3A78_01855</name>
</gene>
<keyword evidence="1" id="KW-0812">Transmembrane</keyword>
<accession>A0A1F4VF26</accession>
<evidence type="ECO:0000313" key="2">
    <source>
        <dbReference type="EMBL" id="OGC55764.1"/>
    </source>
</evidence>
<feature type="transmembrane region" description="Helical" evidence="1">
    <location>
        <begin position="17"/>
        <end position="46"/>
    </location>
</feature>
<reference evidence="2 3" key="1">
    <citation type="journal article" date="2016" name="Nat. Commun.">
        <title>Thousands of microbial genomes shed light on interconnected biogeochemical processes in an aquifer system.</title>
        <authorList>
            <person name="Anantharaman K."/>
            <person name="Brown C.T."/>
            <person name="Hug L.A."/>
            <person name="Sharon I."/>
            <person name="Castelle C.J."/>
            <person name="Probst A.J."/>
            <person name="Thomas B.C."/>
            <person name="Singh A."/>
            <person name="Wilkins M.J."/>
            <person name="Karaoz U."/>
            <person name="Brodie E.L."/>
            <person name="Williams K.H."/>
            <person name="Hubbard S.S."/>
            <person name="Banfield J.F."/>
        </authorList>
    </citation>
    <scope>NUCLEOTIDE SEQUENCE [LARGE SCALE GENOMIC DNA]</scope>
</reference>
<dbReference type="Gene3D" id="3.30.700.10">
    <property type="entry name" value="Glycoprotein, Type 4 Pilin"/>
    <property type="match status" value="1"/>
</dbReference>
<comment type="caution">
    <text evidence="2">The sequence shown here is derived from an EMBL/GenBank/DDBJ whole genome shotgun (WGS) entry which is preliminary data.</text>
</comment>
<keyword evidence="1" id="KW-0472">Membrane</keyword>
<proteinExistence type="predicted"/>
<dbReference type="SUPFAM" id="SSF54523">
    <property type="entry name" value="Pili subunits"/>
    <property type="match status" value="1"/>
</dbReference>
<protein>
    <submittedName>
        <fullName evidence="2">Uncharacterized protein</fullName>
    </submittedName>
</protein>
<dbReference type="AlphaFoldDB" id="A0A1F4VF26"/>
<evidence type="ECO:0000256" key="1">
    <source>
        <dbReference type="SAM" id="Phobius"/>
    </source>
</evidence>
<name>A0A1F4VF26_UNCKA</name>
<dbReference type="Proteomes" id="UP000176504">
    <property type="component" value="Unassembled WGS sequence"/>
</dbReference>
<evidence type="ECO:0000313" key="3">
    <source>
        <dbReference type="Proteomes" id="UP000176504"/>
    </source>
</evidence>
<keyword evidence="1" id="KW-1133">Transmembrane helix</keyword>
<organism evidence="2 3">
    <name type="scientific">candidate division WWE3 bacterium RIFCSPLOWO2_01_FULL_41_18</name>
    <dbReference type="NCBI Taxonomy" id="1802625"/>
    <lineage>
        <taxon>Bacteria</taxon>
        <taxon>Katanobacteria</taxon>
    </lineage>
</organism>
<dbReference type="EMBL" id="MEVI01000001">
    <property type="protein sequence ID" value="OGC55764.1"/>
    <property type="molecule type" value="Genomic_DNA"/>
</dbReference>